<feature type="transmembrane region" description="Helical" evidence="1">
    <location>
        <begin position="24"/>
        <end position="43"/>
    </location>
</feature>
<reference evidence="2" key="1">
    <citation type="submission" date="2022-05" db="EMBL/GenBank/DDBJ databases">
        <title>Schlegelella sp. nov., isolated from mangrove soil.</title>
        <authorList>
            <person name="Liu Y."/>
            <person name="Ge X."/>
            <person name="Liu W."/>
        </authorList>
    </citation>
    <scope>NUCLEOTIDE SEQUENCE</scope>
    <source>
        <strain evidence="2">S2-27</strain>
    </source>
</reference>
<keyword evidence="1" id="KW-0812">Transmembrane</keyword>
<dbReference type="Proteomes" id="UP001165541">
    <property type="component" value="Unassembled WGS sequence"/>
</dbReference>
<keyword evidence="1" id="KW-1133">Transmembrane helix</keyword>
<dbReference type="EMBL" id="JAMKFE010000015">
    <property type="protein sequence ID" value="MCM5681916.1"/>
    <property type="molecule type" value="Genomic_DNA"/>
</dbReference>
<dbReference type="RefSeq" id="WP_251780398.1">
    <property type="nucleotide sequence ID" value="NZ_JAMKFE010000015.1"/>
</dbReference>
<sequence>MLFFVCGNILLAIGAFLLGREFGYGIGVAAYTMGLGISLLSRVPNDDESSARRKSWHE</sequence>
<evidence type="ECO:0000313" key="3">
    <source>
        <dbReference type="Proteomes" id="UP001165541"/>
    </source>
</evidence>
<evidence type="ECO:0000313" key="2">
    <source>
        <dbReference type="EMBL" id="MCM5681916.1"/>
    </source>
</evidence>
<gene>
    <name evidence="2" type="ORF">M8A51_20500</name>
</gene>
<name>A0ABT0YUZ2_9BURK</name>
<organism evidence="2 3">
    <name type="scientific">Caldimonas mangrovi</name>
    <dbReference type="NCBI Taxonomy" id="2944811"/>
    <lineage>
        <taxon>Bacteria</taxon>
        <taxon>Pseudomonadati</taxon>
        <taxon>Pseudomonadota</taxon>
        <taxon>Betaproteobacteria</taxon>
        <taxon>Burkholderiales</taxon>
        <taxon>Sphaerotilaceae</taxon>
        <taxon>Caldimonas</taxon>
    </lineage>
</organism>
<comment type="caution">
    <text evidence="2">The sequence shown here is derived from an EMBL/GenBank/DDBJ whole genome shotgun (WGS) entry which is preliminary data.</text>
</comment>
<proteinExistence type="predicted"/>
<evidence type="ECO:0000256" key="1">
    <source>
        <dbReference type="SAM" id="Phobius"/>
    </source>
</evidence>
<keyword evidence="3" id="KW-1185">Reference proteome</keyword>
<keyword evidence="1" id="KW-0472">Membrane</keyword>
<protein>
    <submittedName>
        <fullName evidence="2">Uncharacterized protein</fullName>
    </submittedName>
</protein>
<accession>A0ABT0YUZ2</accession>